<sequence length="295" mass="32408">MPYQINFGNISVAKSVPTPVKTRSFRIAVLGDFSGRANRGELETGEALAARKPIKIDCDNFDEVIERLGIKIALPFGDASLEIEIASLDDLHPDRLYEKLPIFSELASLRARLKSNSTFAKAANEVQQWIGEFGAGLEPNQDIARGLSVPVDGKLSDFAQLIGRPSAPATSEDAVTSLIKKIVAPQVVAAKDPRQDAMVAAVDKALTVMMREVLHHPDFQVTESLWRSVDFLVRRLETDTQLQIVLLDISRGGTRRGRQPGRRTGKLRALSIARRTTRPGREAGRLLAGDRKLPL</sequence>
<dbReference type="AlphaFoldDB" id="B4D022"/>
<accession>B4D022</accession>
<dbReference type="PANTHER" id="PTHR35565:SF1">
    <property type="entry name" value="TYPE VI SECRETION SYSTEM CONTRACTILE SHEATH LARGE SUBUNIT"/>
    <property type="match status" value="1"/>
</dbReference>
<dbReference type="InParanoid" id="B4D022"/>
<organism evidence="2 3">
    <name type="scientific">Chthoniobacter flavus Ellin428</name>
    <dbReference type="NCBI Taxonomy" id="497964"/>
    <lineage>
        <taxon>Bacteria</taxon>
        <taxon>Pseudomonadati</taxon>
        <taxon>Verrucomicrobiota</taxon>
        <taxon>Spartobacteria</taxon>
        <taxon>Chthoniobacterales</taxon>
        <taxon>Chthoniobacteraceae</taxon>
        <taxon>Chthoniobacter</taxon>
    </lineage>
</organism>
<dbReference type="RefSeq" id="WP_006979585.1">
    <property type="nucleotide sequence ID" value="NZ_ABVL01000005.1"/>
</dbReference>
<dbReference type="InterPro" id="IPR008312">
    <property type="entry name" value="T6SS_TssB1"/>
</dbReference>
<protein>
    <recommendedName>
        <fullName evidence="1">TssC1 N-terminal domain-containing protein</fullName>
    </recommendedName>
</protein>
<feature type="domain" description="TssC1 N-terminal" evidence="1">
    <location>
        <begin position="196"/>
        <end position="251"/>
    </location>
</feature>
<dbReference type="Pfam" id="PF05943">
    <property type="entry name" value="VipB"/>
    <property type="match status" value="1"/>
</dbReference>
<dbReference type="InterPro" id="IPR044031">
    <property type="entry name" value="TssC1_N"/>
</dbReference>
<dbReference type="eggNOG" id="COG3517">
    <property type="taxonomic scope" value="Bacteria"/>
</dbReference>
<keyword evidence="3" id="KW-1185">Reference proteome</keyword>
<proteinExistence type="predicted"/>
<dbReference type="PANTHER" id="PTHR35565">
    <property type="entry name" value="CYTOPLASMIC PROTEIN-RELATED"/>
    <property type="match status" value="1"/>
</dbReference>
<comment type="caution">
    <text evidence="2">The sequence shown here is derived from an EMBL/GenBank/DDBJ whole genome shotgun (WGS) entry which is preliminary data.</text>
</comment>
<evidence type="ECO:0000313" key="2">
    <source>
        <dbReference type="EMBL" id="EDY20336.1"/>
    </source>
</evidence>
<dbReference type="EMBL" id="ABVL01000005">
    <property type="protein sequence ID" value="EDY20336.1"/>
    <property type="molecule type" value="Genomic_DNA"/>
</dbReference>
<dbReference type="STRING" id="497964.CfE428DRAFT_2260"/>
<dbReference type="Pfam" id="PF05591">
    <property type="entry name" value="T6SS_VipA"/>
    <property type="match status" value="1"/>
</dbReference>
<reference evidence="2 3" key="1">
    <citation type="journal article" date="2011" name="J. Bacteriol.">
        <title>Genome sequence of Chthoniobacter flavus Ellin428, an aerobic heterotrophic soil bacterium.</title>
        <authorList>
            <person name="Kant R."/>
            <person name="van Passel M.W."/>
            <person name="Palva A."/>
            <person name="Lucas S."/>
            <person name="Lapidus A."/>
            <person name="Glavina Del Rio T."/>
            <person name="Dalin E."/>
            <person name="Tice H."/>
            <person name="Bruce D."/>
            <person name="Goodwin L."/>
            <person name="Pitluck S."/>
            <person name="Larimer F.W."/>
            <person name="Land M.L."/>
            <person name="Hauser L."/>
            <person name="Sangwan P."/>
            <person name="de Vos W.M."/>
            <person name="Janssen P.H."/>
            <person name="Smidt H."/>
        </authorList>
    </citation>
    <scope>NUCLEOTIDE SEQUENCE [LARGE SCALE GENOMIC DNA]</scope>
    <source>
        <strain evidence="2 3">Ellin428</strain>
    </source>
</reference>
<dbReference type="InterPro" id="IPR010269">
    <property type="entry name" value="T6SS_TssC-like"/>
</dbReference>
<evidence type="ECO:0000259" key="1">
    <source>
        <dbReference type="Pfam" id="PF05943"/>
    </source>
</evidence>
<gene>
    <name evidence="2" type="ORF">CfE428DRAFT_2260</name>
</gene>
<dbReference type="Proteomes" id="UP000005824">
    <property type="component" value="Unassembled WGS sequence"/>
</dbReference>
<evidence type="ECO:0000313" key="3">
    <source>
        <dbReference type="Proteomes" id="UP000005824"/>
    </source>
</evidence>
<name>B4D022_9BACT</name>